<organism evidence="2 3">
    <name type="scientific">Coniochaeta hoffmannii</name>
    <dbReference type="NCBI Taxonomy" id="91930"/>
    <lineage>
        <taxon>Eukaryota</taxon>
        <taxon>Fungi</taxon>
        <taxon>Dikarya</taxon>
        <taxon>Ascomycota</taxon>
        <taxon>Pezizomycotina</taxon>
        <taxon>Sordariomycetes</taxon>
        <taxon>Sordariomycetidae</taxon>
        <taxon>Coniochaetales</taxon>
        <taxon>Coniochaetaceae</taxon>
        <taxon>Coniochaeta</taxon>
    </lineage>
</organism>
<comment type="caution">
    <text evidence="2">The sequence shown here is derived from an EMBL/GenBank/DDBJ whole genome shotgun (WGS) entry which is preliminary data.</text>
</comment>
<evidence type="ECO:0000313" key="3">
    <source>
        <dbReference type="Proteomes" id="UP001174691"/>
    </source>
</evidence>
<proteinExistence type="predicted"/>
<gene>
    <name evidence="2" type="ORF">NKR19_g8736</name>
</gene>
<dbReference type="Proteomes" id="UP001174691">
    <property type="component" value="Unassembled WGS sequence"/>
</dbReference>
<dbReference type="EMBL" id="JANBVN010000186">
    <property type="protein sequence ID" value="KAJ9134221.1"/>
    <property type="molecule type" value="Genomic_DNA"/>
</dbReference>
<evidence type="ECO:0000313" key="2">
    <source>
        <dbReference type="EMBL" id="KAJ9134221.1"/>
    </source>
</evidence>
<keyword evidence="3" id="KW-1185">Reference proteome</keyword>
<sequence length="106" mass="10978">MHTVSSTVLGAIAACLALGASASPAVFETRATKLGGIDVDLACKVQYNDLGAKAISVGSRNGDWRCKLSNGQQLSVNMNAACTAQYDIPIAYAGSGLGLYTWACYE</sequence>
<name>A0AA38RF08_9PEZI</name>
<feature type="chain" id="PRO_5041206168" evidence="1">
    <location>
        <begin position="23"/>
        <end position="106"/>
    </location>
</feature>
<reference evidence="2" key="1">
    <citation type="submission" date="2022-07" db="EMBL/GenBank/DDBJ databases">
        <title>Fungi with potential for degradation of polypropylene.</title>
        <authorList>
            <person name="Gostincar C."/>
        </authorList>
    </citation>
    <scope>NUCLEOTIDE SEQUENCE</scope>
    <source>
        <strain evidence="2">EXF-13287</strain>
    </source>
</reference>
<evidence type="ECO:0000256" key="1">
    <source>
        <dbReference type="SAM" id="SignalP"/>
    </source>
</evidence>
<dbReference type="AlphaFoldDB" id="A0AA38RF08"/>
<accession>A0AA38RF08</accession>
<feature type="signal peptide" evidence="1">
    <location>
        <begin position="1"/>
        <end position="22"/>
    </location>
</feature>
<keyword evidence="1" id="KW-0732">Signal</keyword>
<protein>
    <submittedName>
        <fullName evidence="2">Uncharacterized protein</fullName>
    </submittedName>
</protein>